<dbReference type="InterPro" id="IPR033752">
    <property type="entry name" value="MetA_family"/>
</dbReference>
<dbReference type="HAMAP" id="MF_00295">
    <property type="entry name" value="MetA_acyltransf"/>
    <property type="match status" value="1"/>
</dbReference>
<dbReference type="UniPathway" id="UPA00051">
    <property type="reaction ID" value="UER00075"/>
</dbReference>
<dbReference type="KEGG" id="mea:Mex_1p5056"/>
<feature type="site" description="Important for acyl-CoA specificity" evidence="4">
    <location>
        <position position="147"/>
    </location>
</feature>
<evidence type="ECO:0000256" key="1">
    <source>
        <dbReference type="ARBA" id="ARBA00022605"/>
    </source>
</evidence>
<dbReference type="HOGENOM" id="CLU_057851_0_1_5"/>
<keyword evidence="4" id="KW-0486">Methionine biosynthesis</keyword>
<gene>
    <name evidence="4" type="primary">metAS</name>
    <name evidence="6" type="ordered locus">MexAM1_META1p5056</name>
</gene>
<dbReference type="Proteomes" id="UP000009081">
    <property type="component" value="Chromosome"/>
</dbReference>
<feature type="active site" description="Acyl-thioester intermediate" evidence="4 5">
    <location>
        <position position="146"/>
    </location>
</feature>
<dbReference type="EMBL" id="CP001510">
    <property type="protein sequence ID" value="ACS42660.1"/>
    <property type="molecule type" value="Genomic_DNA"/>
</dbReference>
<dbReference type="eggNOG" id="COG1897">
    <property type="taxonomic scope" value="Bacteria"/>
</dbReference>
<dbReference type="SUPFAM" id="SSF52317">
    <property type="entry name" value="Class I glutamine amidotransferase-like"/>
    <property type="match status" value="1"/>
</dbReference>
<dbReference type="PANTHER" id="PTHR20919:SF0">
    <property type="entry name" value="HOMOSERINE O-SUCCINYLTRANSFERASE"/>
    <property type="match status" value="1"/>
</dbReference>
<feature type="site" description="Important for acyl-CoA specificity" evidence="4">
    <location>
        <position position="113"/>
    </location>
</feature>
<evidence type="ECO:0000313" key="6">
    <source>
        <dbReference type="EMBL" id="ACS42660.1"/>
    </source>
</evidence>
<reference evidence="6 7" key="1">
    <citation type="journal article" date="2009" name="PLoS ONE">
        <title>Methylobacterium genome sequences: a reference blueprint to investigate microbial metabolism of C1 compounds from natural and industrial sources.</title>
        <authorList>
            <person name="Vuilleumier S."/>
            <person name="Chistoserdova L."/>
            <person name="Lee M.-C."/>
            <person name="Bringel F."/>
            <person name="Lajus A."/>
            <person name="Zhou Y."/>
            <person name="Gourion B."/>
            <person name="Barbe V."/>
            <person name="Chang J."/>
            <person name="Cruveiller S."/>
            <person name="Dossat C."/>
            <person name="Gillett W."/>
            <person name="Gruffaz C."/>
            <person name="Haugen E."/>
            <person name="Hourcade E."/>
            <person name="Levy R."/>
            <person name="Mangenot S."/>
            <person name="Muller E."/>
            <person name="Nadalig T."/>
            <person name="Pagni M."/>
            <person name="Penny C."/>
            <person name="Peyraud R."/>
            <person name="Robinson D.G."/>
            <person name="Roche D."/>
            <person name="Rouy Z."/>
            <person name="Saenampechek C."/>
            <person name="Salvignol G."/>
            <person name="Vallenet D."/>
            <person name="Wu Z."/>
            <person name="Marx C.J."/>
            <person name="Vorholt J.A."/>
            <person name="Olson M.V."/>
            <person name="Kaul R."/>
            <person name="Weissenbach J."/>
            <person name="Medigue C."/>
            <person name="Lidstrom M.E."/>
        </authorList>
    </citation>
    <scope>NUCLEOTIDE SEQUENCE [LARGE SCALE GENOMIC DNA]</scope>
    <source>
        <strain evidence="7">ATCC 14718 / DSM 1338 / JCM 2805 / NCIMB 9133 / AM1</strain>
    </source>
</reference>
<dbReference type="GO" id="GO:0005737">
    <property type="term" value="C:cytoplasm"/>
    <property type="evidence" value="ECO:0007669"/>
    <property type="project" value="UniProtKB-SubCell"/>
</dbReference>
<feature type="binding site" evidence="4">
    <location>
        <position position="195"/>
    </location>
    <ligand>
        <name>substrate</name>
    </ligand>
</feature>
<keyword evidence="1 4" id="KW-0028">Amino-acid biosynthesis</keyword>
<dbReference type="Gene3D" id="3.40.50.880">
    <property type="match status" value="1"/>
</dbReference>
<feature type="binding site" evidence="4">
    <location>
        <position position="167"/>
    </location>
    <ligand>
        <name>substrate</name>
    </ligand>
</feature>
<name>C5ATW1_METEA</name>
<evidence type="ECO:0000256" key="3">
    <source>
        <dbReference type="ARBA" id="ARBA00023315"/>
    </source>
</evidence>
<accession>C5ATW1</accession>
<keyword evidence="3 4" id="KW-0012">Acyltransferase</keyword>
<keyword evidence="2 4" id="KW-0808">Transferase</keyword>
<dbReference type="NCBIfam" id="NF003776">
    <property type="entry name" value="PRK05368.1-3"/>
    <property type="match status" value="1"/>
</dbReference>
<evidence type="ECO:0000256" key="5">
    <source>
        <dbReference type="PIRSR" id="PIRSR000450-1"/>
    </source>
</evidence>
<keyword evidence="4" id="KW-0963">Cytoplasm</keyword>
<organism evidence="6 7">
    <name type="scientific">Methylorubrum extorquens (strain ATCC 14718 / DSM 1338 / JCM 2805 / NCIMB 9133 / AM1)</name>
    <name type="common">Methylobacterium extorquens</name>
    <dbReference type="NCBI Taxonomy" id="272630"/>
    <lineage>
        <taxon>Bacteria</taxon>
        <taxon>Pseudomonadati</taxon>
        <taxon>Pseudomonadota</taxon>
        <taxon>Alphaproteobacteria</taxon>
        <taxon>Hyphomicrobiales</taxon>
        <taxon>Methylobacteriaceae</taxon>
        <taxon>Methylorubrum</taxon>
    </lineage>
</organism>
<dbReference type="EC" id="2.3.1.46" evidence="4"/>
<comment type="caution">
    <text evidence="4">Lacks conserved residue(s) required for the propagation of feature annotation.</text>
</comment>
<evidence type="ECO:0000256" key="2">
    <source>
        <dbReference type="ARBA" id="ARBA00022679"/>
    </source>
</evidence>
<protein>
    <recommendedName>
        <fullName evidence="4">Homoserine O-succinyltransferase</fullName>
        <shortName evidence="4">HST</shortName>
        <ecNumber evidence="4">2.3.1.46</ecNumber>
    </recommendedName>
    <alternativeName>
        <fullName evidence="4">Homoserine transsuccinylase</fullName>
        <shortName evidence="4">HTS</shortName>
    </alternativeName>
</protein>
<dbReference type="GO" id="GO:0009086">
    <property type="term" value="P:methionine biosynthetic process"/>
    <property type="evidence" value="ECO:0007669"/>
    <property type="project" value="UniProtKB-UniRule"/>
</dbReference>
<dbReference type="STRING" id="272630.MexAM1_META1p5056"/>
<comment type="catalytic activity">
    <reaction evidence="4">
        <text>L-homoserine + succinyl-CoA = O-succinyl-L-homoserine + CoA</text>
        <dbReference type="Rhea" id="RHEA:22008"/>
        <dbReference type="ChEBI" id="CHEBI:57287"/>
        <dbReference type="ChEBI" id="CHEBI:57292"/>
        <dbReference type="ChEBI" id="CHEBI:57476"/>
        <dbReference type="ChEBI" id="CHEBI:57661"/>
        <dbReference type="EC" id="2.3.1.46"/>
    </reaction>
</comment>
<dbReference type="AlphaFoldDB" id="C5ATW1"/>
<proteinExistence type="inferred from homology"/>
<evidence type="ECO:0000256" key="4">
    <source>
        <dbReference type="HAMAP-Rule" id="MF_00295"/>
    </source>
</evidence>
<dbReference type="Pfam" id="PF04204">
    <property type="entry name" value="HTS"/>
    <property type="match status" value="1"/>
</dbReference>
<feature type="binding site" evidence="4">
    <location>
        <position position="252"/>
    </location>
    <ligand>
        <name>substrate</name>
    </ligand>
</feature>
<evidence type="ECO:0000313" key="7">
    <source>
        <dbReference type="Proteomes" id="UP000009081"/>
    </source>
</evidence>
<dbReference type="PIRSF" id="PIRSF000450">
    <property type="entry name" value="H_ser_succinyltr"/>
    <property type="match status" value="1"/>
</dbReference>
<feature type="active site" description="Proton acceptor" evidence="4">
    <location>
        <position position="238"/>
    </location>
</feature>
<sequence length="336" mass="36545">MLDYGTPIQPVSLPAAELDLGAVGGIAWPEPVQRRLRVGLLNNMPDSALVQTERQFRRLIGPGVELRLFSLDTVPRGPLARAHLDRFYEARGALAQDALAGAGLDALVVTGAEPKAKRLSDEPFFPALAAVVDWADASGVPTLFSCLAAHAAVLHLDGVERRPLPTKHSGIYACTAVAHHPLLAGMPASVPVPHSRWNDLSEQALTARGYRVLRRSEQVGVDLFIRERGASMVFLQGHPEYDGDTLAREYRRDIGRFLDGERDTPPALPENYYVDEAVLRLDAFAAVARAYRSPALHADFPTMAETLPRPAAWSEAATGLFRNWLALVSDRVALAA</sequence>
<feature type="site" description="Important for substrate specificity" evidence="4">
    <location>
        <position position="195"/>
    </location>
</feature>
<dbReference type="RefSeq" id="WP_015857586.1">
    <property type="nucleotide sequence ID" value="NC_012808.1"/>
</dbReference>
<comment type="function">
    <text evidence="4">Transfers a succinyl group from succinyl-CoA to L-homoserine, forming succinyl-L-homoserine.</text>
</comment>
<dbReference type="OrthoDB" id="9772423at2"/>
<comment type="subcellular location">
    <subcellularLocation>
        <location evidence="4">Cytoplasm</location>
    </subcellularLocation>
</comment>
<comment type="pathway">
    <text evidence="4">Amino-acid biosynthesis; L-methionine biosynthesis via de novo pathway; O-succinyl-L-homoserine from L-homoserine: step 1/1.</text>
</comment>
<dbReference type="PANTHER" id="PTHR20919">
    <property type="entry name" value="HOMOSERINE O-SUCCINYLTRANSFERASE"/>
    <property type="match status" value="1"/>
</dbReference>
<comment type="similarity">
    <text evidence="4">Belongs to the MetA family.</text>
</comment>
<feature type="active site" evidence="4">
    <location>
        <position position="240"/>
    </location>
</feature>
<dbReference type="InterPro" id="IPR029062">
    <property type="entry name" value="Class_I_gatase-like"/>
</dbReference>
<dbReference type="GO" id="GO:0004414">
    <property type="term" value="F:homoserine O-acetyltransferase activity"/>
    <property type="evidence" value="ECO:0007669"/>
    <property type="project" value="UniProtKB-UniRule"/>
</dbReference>
<keyword evidence="7" id="KW-1185">Reference proteome</keyword>
<dbReference type="GO" id="GO:0008899">
    <property type="term" value="F:homoserine O-succinyltransferase activity"/>
    <property type="evidence" value="ECO:0007669"/>
    <property type="project" value="UniProtKB-EC"/>
</dbReference>